<comment type="caution">
    <text evidence="2">The sequence shown here is derived from an EMBL/GenBank/DDBJ whole genome shotgun (WGS) entry which is preliminary data.</text>
</comment>
<dbReference type="Proteomes" id="UP000295818">
    <property type="component" value="Unassembled WGS sequence"/>
</dbReference>
<dbReference type="PANTHER" id="PTHR35569:SF1">
    <property type="entry name" value="CYANAMIDE HYDRATASE DDI2-RELATED"/>
    <property type="match status" value="1"/>
</dbReference>
<dbReference type="SUPFAM" id="SSF109604">
    <property type="entry name" value="HD-domain/PDEase-like"/>
    <property type="match status" value="1"/>
</dbReference>
<accession>A0ABY2BD83</accession>
<evidence type="ECO:0000313" key="2">
    <source>
        <dbReference type="EMBL" id="TCO17022.1"/>
    </source>
</evidence>
<dbReference type="Gene3D" id="1.10.3210.10">
    <property type="entry name" value="Hypothetical protein af1432"/>
    <property type="match status" value="1"/>
</dbReference>
<dbReference type="RefSeq" id="WP_132192455.1">
    <property type="nucleotide sequence ID" value="NZ_SLWM01000015.1"/>
</dbReference>
<keyword evidence="3" id="KW-1185">Reference proteome</keyword>
<protein>
    <submittedName>
        <fullName evidence="2">HD domain-containing protein</fullName>
    </submittedName>
</protein>
<feature type="domain" description="HD" evidence="1">
    <location>
        <begin position="29"/>
        <end position="115"/>
    </location>
</feature>
<proteinExistence type="predicted"/>
<evidence type="ECO:0000259" key="1">
    <source>
        <dbReference type="Pfam" id="PF01966"/>
    </source>
</evidence>
<dbReference type="InterPro" id="IPR006674">
    <property type="entry name" value="HD_domain"/>
</dbReference>
<organism evidence="2 3">
    <name type="scientific">Kribbella orskensis</name>
    <dbReference type="NCBI Taxonomy" id="2512216"/>
    <lineage>
        <taxon>Bacteria</taxon>
        <taxon>Bacillati</taxon>
        <taxon>Actinomycetota</taxon>
        <taxon>Actinomycetes</taxon>
        <taxon>Propionibacteriales</taxon>
        <taxon>Kribbellaceae</taxon>
        <taxon>Kribbella</taxon>
    </lineage>
</organism>
<reference evidence="2 3" key="1">
    <citation type="journal article" date="2015" name="Stand. Genomic Sci.">
        <title>Genomic Encyclopedia of Bacterial and Archaeal Type Strains, Phase III: the genomes of soil and plant-associated and newly described type strains.</title>
        <authorList>
            <person name="Whitman W.B."/>
            <person name="Woyke T."/>
            <person name="Klenk H.P."/>
            <person name="Zhou Y."/>
            <person name="Lilburn T.G."/>
            <person name="Beck B.J."/>
            <person name="De Vos P."/>
            <person name="Vandamme P."/>
            <person name="Eisen J.A."/>
            <person name="Garrity G."/>
            <person name="Hugenholtz P."/>
            <person name="Kyrpides N.C."/>
        </authorList>
    </citation>
    <scope>NUCLEOTIDE SEQUENCE [LARGE SCALE GENOMIC DNA]</scope>
    <source>
        <strain evidence="2 3">VKM Ac-2538</strain>
    </source>
</reference>
<dbReference type="PANTHER" id="PTHR35569">
    <property type="entry name" value="CYANAMIDE HYDRATASE DDI2-RELATED"/>
    <property type="match status" value="1"/>
</dbReference>
<evidence type="ECO:0000313" key="3">
    <source>
        <dbReference type="Proteomes" id="UP000295818"/>
    </source>
</evidence>
<dbReference type="Pfam" id="PF01966">
    <property type="entry name" value="HD"/>
    <property type="match status" value="1"/>
</dbReference>
<dbReference type="EMBL" id="SLWM01000015">
    <property type="protein sequence ID" value="TCO17022.1"/>
    <property type="molecule type" value="Genomic_DNA"/>
</dbReference>
<gene>
    <name evidence="2" type="ORF">EV644_11542</name>
</gene>
<name>A0ABY2BD83_9ACTN</name>
<sequence>MNNYLSLPTGTLAEAALSIVRDTVSKPIVDHSLRSFYFARLTAEHEDSLTDAAYDEGLLFAAAIMHDLGLGSLAQGKARFEVEGADLAATLLTEHGVPAADVGRVWEAIALHSSVGLADRLGLLTYLTHKGVFTDGGRVAELPADALEPVRVAYPRPVDDRSLRDAIVEHARRSPAAAPPFSIAAELLRQSAQR</sequence>